<gene>
    <name evidence="1" type="ORF">LNTAR_22834</name>
</gene>
<evidence type="ECO:0000313" key="1">
    <source>
        <dbReference type="EMBL" id="EDM29275.1"/>
    </source>
</evidence>
<dbReference type="AlphaFoldDB" id="A6DGF8"/>
<dbReference type="Proteomes" id="UP000004947">
    <property type="component" value="Unassembled WGS sequence"/>
</dbReference>
<keyword evidence="2" id="KW-1185">Reference proteome</keyword>
<name>A6DGF8_9BACT</name>
<protein>
    <submittedName>
        <fullName evidence="1">Uncharacterized protein</fullName>
    </submittedName>
</protein>
<reference evidence="1 2" key="1">
    <citation type="journal article" date="2010" name="J. Bacteriol.">
        <title>Genome sequence of Lentisphaera araneosa HTCC2155T, the type species of the order Lentisphaerales in the phylum Lentisphaerae.</title>
        <authorList>
            <person name="Thrash J.C."/>
            <person name="Cho J.C."/>
            <person name="Vergin K.L."/>
            <person name="Morris R.M."/>
            <person name="Giovannoni S.J."/>
        </authorList>
    </citation>
    <scope>NUCLEOTIDE SEQUENCE [LARGE SCALE GENOMIC DNA]</scope>
    <source>
        <strain evidence="1 2">HTCC2155</strain>
    </source>
</reference>
<evidence type="ECO:0000313" key="2">
    <source>
        <dbReference type="Proteomes" id="UP000004947"/>
    </source>
</evidence>
<comment type="caution">
    <text evidence="1">The sequence shown here is derived from an EMBL/GenBank/DDBJ whole genome shotgun (WGS) entry which is preliminary data.</text>
</comment>
<dbReference type="EMBL" id="ABCK01000002">
    <property type="protein sequence ID" value="EDM29275.1"/>
    <property type="molecule type" value="Genomic_DNA"/>
</dbReference>
<organism evidence="1 2">
    <name type="scientific">Lentisphaera araneosa HTCC2155</name>
    <dbReference type="NCBI Taxonomy" id="313628"/>
    <lineage>
        <taxon>Bacteria</taxon>
        <taxon>Pseudomonadati</taxon>
        <taxon>Lentisphaerota</taxon>
        <taxon>Lentisphaeria</taxon>
        <taxon>Lentisphaerales</taxon>
        <taxon>Lentisphaeraceae</taxon>
        <taxon>Lentisphaera</taxon>
    </lineage>
</organism>
<sequence>MGRTMPEGNGKKLLVVGLLIDGF</sequence>
<accession>A6DGF8</accession>
<proteinExistence type="predicted"/>